<dbReference type="eggNOG" id="COG0739">
    <property type="taxonomic scope" value="Bacteria"/>
</dbReference>
<organism evidence="2 3">
    <name type="scientific">Kordia algicida OT-1</name>
    <dbReference type="NCBI Taxonomy" id="391587"/>
    <lineage>
        <taxon>Bacteria</taxon>
        <taxon>Pseudomonadati</taxon>
        <taxon>Bacteroidota</taxon>
        <taxon>Flavobacteriia</taxon>
        <taxon>Flavobacteriales</taxon>
        <taxon>Flavobacteriaceae</taxon>
        <taxon>Kordia</taxon>
    </lineage>
</organism>
<dbReference type="PANTHER" id="PTHR21666">
    <property type="entry name" value="PEPTIDASE-RELATED"/>
    <property type="match status" value="1"/>
</dbReference>
<gene>
    <name evidence="2" type="ORF">KAOT1_02927</name>
</gene>
<dbReference type="SUPFAM" id="SSF51261">
    <property type="entry name" value="Duplicated hybrid motif"/>
    <property type="match status" value="1"/>
</dbReference>
<sequence>MYRLFFIFLFFFSFAFSQKKYPQNDFRSPLDIPIILSGTFGELRSNHFHSGIDIKTKQKEGFEVFAIGDGHVSRIKIQHWGFGKALYITHTNGYTSVYAHLKKLAPKLEAYLKKQQYAKESYEIQLYPKAGELVVKKGEVIAYSGNSGSSGGPHLHFEIRDAASKPMNPMLFGIDVKDSHHPTVNGVFAYALSDAAQINASNKVVQLQLKKAKEKNSFIASKVYASGVIGLGINSYDRQDLAFNKNGIYQLETFVNGIKNFSYTFNKFSFGESRYINTLIDYARFKEKKQRVQRCFVTPANKLSIYNDVVNNGRIHIEEGKEYTVVLKVKDFKDNVTTITVPIVGKTQPIKQKKKEKITQNFITRNAEHSIKEGDVSVYIPKNTFYEDFYFDLSKDKKGHYKIHNDKVAAHKNFVITFDVSKYPAKERKQLFIASLNSKKKPSYSRTKKKGAKFTTSTKNLGTYFIAKDSIPPKVKPINFAKDKWISSKKYLKIKVTDNLSGVRSYRGTINGKWILFEYDAKKGMLTYDFSDIIFTEAKHNLKLIVTDNVGNSTTFTSTFYRKIKN</sequence>
<dbReference type="InterPro" id="IPR016047">
    <property type="entry name" value="M23ase_b-sheet_dom"/>
</dbReference>
<accession>A9DUS7</accession>
<dbReference type="RefSeq" id="WP_007093158.1">
    <property type="nucleotide sequence ID" value="NZ_CP142125.1"/>
</dbReference>
<comment type="caution">
    <text evidence="2">The sequence shown here is derived from an EMBL/GenBank/DDBJ whole genome shotgun (WGS) entry which is preliminary data.</text>
</comment>
<dbReference type="GO" id="GO:0004222">
    <property type="term" value="F:metalloendopeptidase activity"/>
    <property type="evidence" value="ECO:0007669"/>
    <property type="project" value="TreeGrafter"/>
</dbReference>
<dbReference type="HOGENOM" id="CLU_025250_0_0_10"/>
<dbReference type="EMBL" id="ABIB01000004">
    <property type="protein sequence ID" value="EDP96328.1"/>
    <property type="molecule type" value="Genomic_DNA"/>
</dbReference>
<keyword evidence="3" id="KW-1185">Reference proteome</keyword>
<protein>
    <recommendedName>
        <fullName evidence="1">M23ase beta-sheet core domain-containing protein</fullName>
    </recommendedName>
</protein>
<dbReference type="PANTHER" id="PTHR21666:SF270">
    <property type="entry name" value="MUREIN HYDROLASE ACTIVATOR ENVC"/>
    <property type="match status" value="1"/>
</dbReference>
<dbReference type="CDD" id="cd12797">
    <property type="entry name" value="M23_peptidase"/>
    <property type="match status" value="1"/>
</dbReference>
<dbReference type="Pfam" id="PF01551">
    <property type="entry name" value="Peptidase_M23"/>
    <property type="match status" value="2"/>
</dbReference>
<evidence type="ECO:0000313" key="2">
    <source>
        <dbReference type="EMBL" id="EDP96328.1"/>
    </source>
</evidence>
<dbReference type="Gene3D" id="2.70.70.10">
    <property type="entry name" value="Glucose Permease (Domain IIA)"/>
    <property type="match status" value="1"/>
</dbReference>
<dbReference type="OrthoDB" id="9810477at2"/>
<feature type="domain" description="M23ase beta-sheet core" evidence="1">
    <location>
        <begin position="134"/>
        <end position="169"/>
    </location>
</feature>
<dbReference type="AlphaFoldDB" id="A9DUS7"/>
<evidence type="ECO:0000313" key="3">
    <source>
        <dbReference type="Proteomes" id="UP000002945"/>
    </source>
</evidence>
<dbReference type="InterPro" id="IPR050570">
    <property type="entry name" value="Cell_wall_metabolism_enzyme"/>
</dbReference>
<dbReference type="Proteomes" id="UP000002945">
    <property type="component" value="Unassembled WGS sequence"/>
</dbReference>
<evidence type="ECO:0000259" key="1">
    <source>
        <dbReference type="Pfam" id="PF01551"/>
    </source>
</evidence>
<proteinExistence type="predicted"/>
<name>A9DUS7_9FLAO</name>
<reference evidence="2 3" key="1">
    <citation type="journal article" date="2011" name="J. Bacteriol.">
        <title>Genome sequence of the algicidal bacterium Kordia algicida OT-1.</title>
        <authorList>
            <person name="Lee H.S."/>
            <person name="Kang S.G."/>
            <person name="Kwon K.K."/>
            <person name="Lee J.H."/>
            <person name="Kim S.J."/>
        </authorList>
    </citation>
    <scope>NUCLEOTIDE SEQUENCE [LARGE SCALE GENOMIC DNA]</scope>
    <source>
        <strain evidence="2 3">OT-1</strain>
    </source>
</reference>
<dbReference type="InterPro" id="IPR011055">
    <property type="entry name" value="Dup_hybrid_motif"/>
</dbReference>
<feature type="domain" description="M23ase beta-sheet core" evidence="1">
    <location>
        <begin position="48"/>
        <end position="115"/>
    </location>
</feature>
<dbReference type="STRING" id="391587.KAOT1_02927"/>